<dbReference type="FunFam" id="3.40.50.300:FF:000221">
    <property type="entry name" value="Multidrug ABC transporter ATP-binding protein"/>
    <property type="match status" value="1"/>
</dbReference>
<dbReference type="GO" id="GO:0016887">
    <property type="term" value="F:ATP hydrolysis activity"/>
    <property type="evidence" value="ECO:0007669"/>
    <property type="project" value="InterPro"/>
</dbReference>
<evidence type="ECO:0000256" key="5">
    <source>
        <dbReference type="ARBA" id="ARBA00022741"/>
    </source>
</evidence>
<evidence type="ECO:0000256" key="2">
    <source>
        <dbReference type="ARBA" id="ARBA00022448"/>
    </source>
</evidence>
<dbReference type="SMART" id="SM00382">
    <property type="entry name" value="AAA"/>
    <property type="match status" value="1"/>
</dbReference>
<dbReference type="PROSITE" id="PS00211">
    <property type="entry name" value="ABC_TRANSPORTER_1"/>
    <property type="match status" value="1"/>
</dbReference>
<evidence type="ECO:0000256" key="4">
    <source>
        <dbReference type="ARBA" id="ARBA00022692"/>
    </source>
</evidence>
<dbReference type="InterPro" id="IPR027417">
    <property type="entry name" value="P-loop_NTPase"/>
</dbReference>
<keyword evidence="8 9" id="KW-0472">Membrane</keyword>
<evidence type="ECO:0000256" key="8">
    <source>
        <dbReference type="ARBA" id="ARBA00023136"/>
    </source>
</evidence>
<evidence type="ECO:0000256" key="3">
    <source>
        <dbReference type="ARBA" id="ARBA00022475"/>
    </source>
</evidence>
<evidence type="ECO:0000313" key="13">
    <source>
        <dbReference type="Proteomes" id="UP000615026"/>
    </source>
</evidence>
<evidence type="ECO:0000313" key="12">
    <source>
        <dbReference type="EMBL" id="MBE9068390.1"/>
    </source>
</evidence>
<feature type="transmembrane region" description="Helical" evidence="9">
    <location>
        <begin position="190"/>
        <end position="210"/>
    </location>
</feature>
<gene>
    <name evidence="12" type="ORF">IQ260_17195</name>
</gene>
<evidence type="ECO:0000259" key="10">
    <source>
        <dbReference type="PROSITE" id="PS50893"/>
    </source>
</evidence>
<evidence type="ECO:0000256" key="9">
    <source>
        <dbReference type="SAM" id="Phobius"/>
    </source>
</evidence>
<feature type="transmembrane region" description="Helical" evidence="9">
    <location>
        <begin position="82"/>
        <end position="105"/>
    </location>
</feature>
<dbReference type="GO" id="GO:0034040">
    <property type="term" value="F:ATPase-coupled lipid transmembrane transporter activity"/>
    <property type="evidence" value="ECO:0007669"/>
    <property type="project" value="TreeGrafter"/>
</dbReference>
<keyword evidence="13" id="KW-1185">Reference proteome</keyword>
<keyword evidence="5" id="KW-0547">Nucleotide-binding</keyword>
<dbReference type="Pfam" id="PF00005">
    <property type="entry name" value="ABC_tran"/>
    <property type="match status" value="1"/>
</dbReference>
<feature type="transmembrane region" description="Helical" evidence="9">
    <location>
        <begin position="275"/>
        <end position="292"/>
    </location>
</feature>
<protein>
    <submittedName>
        <fullName evidence="12">ABC transporter ATP-binding protein</fullName>
    </submittedName>
</protein>
<keyword evidence="6 12" id="KW-0067">ATP-binding</keyword>
<feature type="domain" description="ABC transmembrane type-1" evidence="11">
    <location>
        <begin position="33"/>
        <end position="331"/>
    </location>
</feature>
<keyword evidence="3" id="KW-1003">Cell membrane</keyword>
<dbReference type="GO" id="GO:0005524">
    <property type="term" value="F:ATP binding"/>
    <property type="evidence" value="ECO:0007669"/>
    <property type="project" value="UniProtKB-KW"/>
</dbReference>
<dbReference type="GO" id="GO:0005886">
    <property type="term" value="C:plasma membrane"/>
    <property type="evidence" value="ECO:0007669"/>
    <property type="project" value="UniProtKB-SubCell"/>
</dbReference>
<dbReference type="SUPFAM" id="SSF90123">
    <property type="entry name" value="ABC transporter transmembrane region"/>
    <property type="match status" value="1"/>
</dbReference>
<dbReference type="InterPro" id="IPR017871">
    <property type="entry name" value="ABC_transporter-like_CS"/>
</dbReference>
<dbReference type="PANTHER" id="PTHR24221">
    <property type="entry name" value="ATP-BINDING CASSETTE SUB-FAMILY B"/>
    <property type="match status" value="1"/>
</dbReference>
<dbReference type="Pfam" id="PF00664">
    <property type="entry name" value="ABC_membrane"/>
    <property type="match status" value="1"/>
</dbReference>
<dbReference type="InterPro" id="IPR003593">
    <property type="entry name" value="AAA+_ATPase"/>
</dbReference>
<dbReference type="Gene3D" id="1.20.1560.10">
    <property type="entry name" value="ABC transporter type 1, transmembrane domain"/>
    <property type="match status" value="1"/>
</dbReference>
<dbReference type="EMBL" id="JADEXP010000165">
    <property type="protein sequence ID" value="MBE9068390.1"/>
    <property type="molecule type" value="Genomic_DNA"/>
</dbReference>
<keyword evidence="4 9" id="KW-0812">Transmembrane</keyword>
<dbReference type="SUPFAM" id="SSF52540">
    <property type="entry name" value="P-loop containing nucleoside triphosphate hydrolases"/>
    <property type="match status" value="1"/>
</dbReference>
<reference evidence="12" key="1">
    <citation type="submission" date="2020-10" db="EMBL/GenBank/DDBJ databases">
        <authorList>
            <person name="Castelo-Branco R."/>
            <person name="Eusebio N."/>
            <person name="Adriana R."/>
            <person name="Vieira A."/>
            <person name="Brugerolle De Fraissinette N."/>
            <person name="Rezende De Castro R."/>
            <person name="Schneider M.P."/>
            <person name="Vasconcelos V."/>
            <person name="Leao P.N."/>
        </authorList>
    </citation>
    <scope>NUCLEOTIDE SEQUENCE</scope>
    <source>
        <strain evidence="12">LEGE 11479</strain>
    </source>
</reference>
<dbReference type="InterPro" id="IPR011527">
    <property type="entry name" value="ABC1_TM_dom"/>
</dbReference>
<dbReference type="PANTHER" id="PTHR24221:SF468">
    <property type="entry name" value="ABC TRANSPORTER"/>
    <property type="match status" value="1"/>
</dbReference>
<proteinExistence type="predicted"/>
<organism evidence="12 13">
    <name type="scientific">Leptolyngbya cf. ectocarpi LEGE 11479</name>
    <dbReference type="NCBI Taxonomy" id="1828722"/>
    <lineage>
        <taxon>Bacteria</taxon>
        <taxon>Bacillati</taxon>
        <taxon>Cyanobacteriota</taxon>
        <taxon>Cyanophyceae</taxon>
        <taxon>Leptolyngbyales</taxon>
        <taxon>Leptolyngbyaceae</taxon>
        <taxon>Leptolyngbya group</taxon>
        <taxon>Leptolyngbya</taxon>
    </lineage>
</organism>
<comment type="subcellular location">
    <subcellularLocation>
        <location evidence="1">Cell membrane</location>
        <topology evidence="1">Multi-pass membrane protein</topology>
    </subcellularLocation>
</comment>
<dbReference type="CDD" id="cd18564">
    <property type="entry name" value="ABC_6TM_exporter_like"/>
    <property type="match status" value="1"/>
</dbReference>
<dbReference type="PROSITE" id="PS50893">
    <property type="entry name" value="ABC_TRANSPORTER_2"/>
    <property type="match status" value="1"/>
</dbReference>
<dbReference type="Proteomes" id="UP000615026">
    <property type="component" value="Unassembled WGS sequence"/>
</dbReference>
<feature type="transmembrane region" description="Helical" evidence="9">
    <location>
        <begin position="161"/>
        <end position="184"/>
    </location>
</feature>
<comment type="caution">
    <text evidence="12">The sequence shown here is derived from an EMBL/GenBank/DDBJ whole genome shotgun (WGS) entry which is preliminary data.</text>
</comment>
<accession>A0A929F6V3</accession>
<evidence type="ECO:0000256" key="7">
    <source>
        <dbReference type="ARBA" id="ARBA00022989"/>
    </source>
</evidence>
<sequence length="615" mass="66986">MAKRKSFTASLPSLQSITYRFWPHICKQSHLLIGAFFALLAETGLRLLGPWPLKLMFDRVILPTGFNVHGHNIEALAEFSPLLVLTILAAALVVISVGQGTAAYFSTVGMAVAATHVMADIRSQLYNHIQALSLSFHTQAKSGDLITRVTYDIERLREVTVVAALPLVTHFLTLIGMVGVMFWINWELALIAIAVLPFFILTTTTMSKKIHKVARTQRKREGAMAASAAEAIGAIKVVQALSLQDFLGKTFAKNNRKSLKESAETQRLRAGQERLVEALVAIVQALVLWRGVQLVLAGSATPGDLLVFITYLKVAFKPMRQLAKYTGQIAKAVASGERVIALLDTVPDVRDLKGAKSAPAFRGDVRCQNVTFAYDPEKGILRNLTFAAKPGEQIAIVGPSGGGKSTLISLLLRFYDPIEGGVHIDGHDLREYTLTSLRQQISIVLQDSVLFATSVRDNIAYGALGASNVEIEAAARLANAHDFIMELPQGYDTILGERGATLSGGQRQRIAIARAAIRKAPIVILDEPTSGLDSTNEALVSDALNRLTQGKTSFWISHNLSTVRHADQILYIEHGRILEQGTHGQLMAQAGRYAQMYRLQSGSYLSDLPARSHAP</sequence>
<dbReference type="AlphaFoldDB" id="A0A929F6V3"/>
<dbReference type="InterPro" id="IPR036640">
    <property type="entry name" value="ABC1_TM_sf"/>
</dbReference>
<keyword evidence="2" id="KW-0813">Transport</keyword>
<dbReference type="InterPro" id="IPR039421">
    <property type="entry name" value="Type_1_exporter"/>
</dbReference>
<dbReference type="InterPro" id="IPR003439">
    <property type="entry name" value="ABC_transporter-like_ATP-bd"/>
</dbReference>
<keyword evidence="7 9" id="KW-1133">Transmembrane helix</keyword>
<evidence type="ECO:0000256" key="6">
    <source>
        <dbReference type="ARBA" id="ARBA00022840"/>
    </source>
</evidence>
<name>A0A929F6V3_LEPEC</name>
<evidence type="ECO:0000259" key="11">
    <source>
        <dbReference type="PROSITE" id="PS50929"/>
    </source>
</evidence>
<feature type="domain" description="ABC transporter" evidence="10">
    <location>
        <begin position="365"/>
        <end position="599"/>
    </location>
</feature>
<dbReference type="RefSeq" id="WP_193994336.1">
    <property type="nucleotide sequence ID" value="NZ_JADEXP010000165.1"/>
</dbReference>
<dbReference type="PROSITE" id="PS50929">
    <property type="entry name" value="ABC_TM1F"/>
    <property type="match status" value="1"/>
</dbReference>
<dbReference type="Gene3D" id="3.40.50.300">
    <property type="entry name" value="P-loop containing nucleotide triphosphate hydrolases"/>
    <property type="match status" value="1"/>
</dbReference>
<evidence type="ECO:0000256" key="1">
    <source>
        <dbReference type="ARBA" id="ARBA00004651"/>
    </source>
</evidence>
<feature type="transmembrane region" description="Helical" evidence="9">
    <location>
        <begin position="30"/>
        <end position="49"/>
    </location>
</feature>
<dbReference type="GO" id="GO:0140359">
    <property type="term" value="F:ABC-type transporter activity"/>
    <property type="evidence" value="ECO:0007669"/>
    <property type="project" value="InterPro"/>
</dbReference>